<protein>
    <submittedName>
        <fullName evidence="1">Uncharacterized protein</fullName>
    </submittedName>
</protein>
<accession>A0ABR2L8F6</accession>
<evidence type="ECO:0000313" key="1">
    <source>
        <dbReference type="EMBL" id="KAK8899633.1"/>
    </source>
</evidence>
<evidence type="ECO:0000313" key="2">
    <source>
        <dbReference type="Proteomes" id="UP001470230"/>
    </source>
</evidence>
<gene>
    <name evidence="1" type="ORF">M9Y10_001950</name>
</gene>
<keyword evidence="2" id="KW-1185">Reference proteome</keyword>
<comment type="caution">
    <text evidence="1">The sequence shown here is derived from an EMBL/GenBank/DDBJ whole genome shotgun (WGS) entry which is preliminary data.</text>
</comment>
<name>A0ABR2L8F6_9EUKA</name>
<dbReference type="EMBL" id="JAPFFF010000001">
    <property type="protein sequence ID" value="KAK8899633.1"/>
    <property type="molecule type" value="Genomic_DNA"/>
</dbReference>
<sequence>MKKQELIPLQTCFNFDGGDVEQDRNNLFLSYGDDPDTSQFVQKDSVENIYSFSSQSCEIPVESEPSDESELNYHEGQSNLNGETICALYTSPIPPKLDKSVSNNSRMNKSLSEFSNGLDSKCFPQSPFQNSDNLNSYLNSVVFYNHFKKLSKDFKIIIFNQVVDYLQELYPNYINDKFKPLTRREKRSVPLLDQRLLDIGGFIYELFESNKKIEVIIPIKKQICKHISAKNKKKNRQFSDEELSFIGKWEANQIRAI</sequence>
<dbReference type="Proteomes" id="UP001470230">
    <property type="component" value="Unassembled WGS sequence"/>
</dbReference>
<organism evidence="1 2">
    <name type="scientific">Tritrichomonas musculus</name>
    <dbReference type="NCBI Taxonomy" id="1915356"/>
    <lineage>
        <taxon>Eukaryota</taxon>
        <taxon>Metamonada</taxon>
        <taxon>Parabasalia</taxon>
        <taxon>Tritrichomonadida</taxon>
        <taxon>Tritrichomonadidae</taxon>
        <taxon>Tritrichomonas</taxon>
    </lineage>
</organism>
<reference evidence="1 2" key="1">
    <citation type="submission" date="2024-04" db="EMBL/GenBank/DDBJ databases">
        <title>Tritrichomonas musculus Genome.</title>
        <authorList>
            <person name="Alves-Ferreira E."/>
            <person name="Grigg M."/>
            <person name="Lorenzi H."/>
            <person name="Galac M."/>
        </authorList>
    </citation>
    <scope>NUCLEOTIDE SEQUENCE [LARGE SCALE GENOMIC DNA]</scope>
    <source>
        <strain evidence="1 2">EAF2021</strain>
    </source>
</reference>
<proteinExistence type="predicted"/>